<organism evidence="2 3">
    <name type="scientific">Chionoecetes opilio</name>
    <name type="common">Atlantic snow crab</name>
    <name type="synonym">Cancer opilio</name>
    <dbReference type="NCBI Taxonomy" id="41210"/>
    <lineage>
        <taxon>Eukaryota</taxon>
        <taxon>Metazoa</taxon>
        <taxon>Ecdysozoa</taxon>
        <taxon>Arthropoda</taxon>
        <taxon>Crustacea</taxon>
        <taxon>Multicrustacea</taxon>
        <taxon>Malacostraca</taxon>
        <taxon>Eumalacostraca</taxon>
        <taxon>Eucarida</taxon>
        <taxon>Decapoda</taxon>
        <taxon>Pleocyemata</taxon>
        <taxon>Brachyura</taxon>
        <taxon>Eubrachyura</taxon>
        <taxon>Majoidea</taxon>
        <taxon>Majidae</taxon>
        <taxon>Chionoecetes</taxon>
    </lineage>
</organism>
<name>A0A8J4Y552_CHIOP</name>
<keyword evidence="3" id="KW-1185">Reference proteome</keyword>
<accession>A0A8J4Y552</accession>
<reference evidence="2" key="1">
    <citation type="submission" date="2020-07" db="EMBL/GenBank/DDBJ databases">
        <title>The High-quality genome of the commercially important snow crab, Chionoecetes opilio.</title>
        <authorList>
            <person name="Jeong J.-H."/>
            <person name="Ryu S."/>
        </authorList>
    </citation>
    <scope>NUCLEOTIDE SEQUENCE</scope>
    <source>
        <strain evidence="2">MADBK_172401_WGS</strain>
        <tissue evidence="2">Digestive gland</tissue>
    </source>
</reference>
<evidence type="ECO:0000313" key="3">
    <source>
        <dbReference type="Proteomes" id="UP000770661"/>
    </source>
</evidence>
<proteinExistence type="predicted"/>
<dbReference type="AlphaFoldDB" id="A0A8J4Y552"/>
<dbReference type="Proteomes" id="UP000770661">
    <property type="component" value="Unassembled WGS sequence"/>
</dbReference>
<protein>
    <submittedName>
        <fullName evidence="2">Uncharacterized protein</fullName>
    </submittedName>
</protein>
<evidence type="ECO:0000313" key="2">
    <source>
        <dbReference type="EMBL" id="KAG0720772.1"/>
    </source>
</evidence>
<sequence>MGHLRCASQTPNGPKHQPPLASQPLRHNPRVPERKPQELKCVVSGYIKWTVVGCTRPPTLASRPNRHRLSVVALNPPPQSFVGEQIISNRRDAKKREAALLSSSSVISMVSDCRGGK</sequence>
<evidence type="ECO:0000256" key="1">
    <source>
        <dbReference type="SAM" id="MobiDB-lite"/>
    </source>
</evidence>
<comment type="caution">
    <text evidence="2">The sequence shown here is derived from an EMBL/GenBank/DDBJ whole genome shotgun (WGS) entry which is preliminary data.</text>
</comment>
<dbReference type="EMBL" id="JACEEZ010012330">
    <property type="protein sequence ID" value="KAG0720772.1"/>
    <property type="molecule type" value="Genomic_DNA"/>
</dbReference>
<gene>
    <name evidence="2" type="ORF">GWK47_047821</name>
</gene>
<feature type="region of interest" description="Disordered" evidence="1">
    <location>
        <begin position="1"/>
        <end position="36"/>
    </location>
</feature>